<comment type="caution">
    <text evidence="1">The sequence shown here is derived from an EMBL/GenBank/DDBJ whole genome shotgun (WGS) entry which is preliminary data.</text>
</comment>
<accession>A0A5J4UWE3</accession>
<dbReference type="SUPFAM" id="SSF56349">
    <property type="entry name" value="DNA breaking-rejoining enzymes"/>
    <property type="match status" value="1"/>
</dbReference>
<dbReference type="EMBL" id="SNRW01011736">
    <property type="protein sequence ID" value="KAA6374758.1"/>
    <property type="molecule type" value="Genomic_DNA"/>
</dbReference>
<organism evidence="1 2">
    <name type="scientific">Streblomastix strix</name>
    <dbReference type="NCBI Taxonomy" id="222440"/>
    <lineage>
        <taxon>Eukaryota</taxon>
        <taxon>Metamonada</taxon>
        <taxon>Preaxostyla</taxon>
        <taxon>Oxymonadida</taxon>
        <taxon>Streblomastigidae</taxon>
        <taxon>Streblomastix</taxon>
    </lineage>
</organism>
<dbReference type="Proteomes" id="UP000324800">
    <property type="component" value="Unassembled WGS sequence"/>
</dbReference>
<reference evidence="1 2" key="1">
    <citation type="submission" date="2019-03" db="EMBL/GenBank/DDBJ databases">
        <title>Single cell metagenomics reveals metabolic interactions within the superorganism composed of flagellate Streblomastix strix and complex community of Bacteroidetes bacteria on its surface.</title>
        <authorList>
            <person name="Treitli S.C."/>
            <person name="Kolisko M."/>
            <person name="Husnik F."/>
            <person name="Keeling P."/>
            <person name="Hampl V."/>
        </authorList>
    </citation>
    <scope>NUCLEOTIDE SEQUENCE [LARGE SCALE GENOMIC DNA]</scope>
    <source>
        <strain evidence="1">ST1C</strain>
    </source>
</reference>
<evidence type="ECO:0000313" key="2">
    <source>
        <dbReference type="Proteomes" id="UP000324800"/>
    </source>
</evidence>
<dbReference type="GO" id="GO:0003677">
    <property type="term" value="F:DNA binding"/>
    <property type="evidence" value="ECO:0007669"/>
    <property type="project" value="InterPro"/>
</dbReference>
<proteinExistence type="predicted"/>
<dbReference type="InterPro" id="IPR011010">
    <property type="entry name" value="DNA_brk_join_enz"/>
</dbReference>
<gene>
    <name evidence="1" type="ORF">EZS28_029716</name>
</gene>
<protein>
    <recommendedName>
        <fullName evidence="3">Tyr recombinase domain-containing protein</fullName>
    </recommendedName>
</protein>
<dbReference type="OrthoDB" id="7699712at2759"/>
<evidence type="ECO:0008006" key="3">
    <source>
        <dbReference type="Google" id="ProtNLM"/>
    </source>
</evidence>
<evidence type="ECO:0000313" key="1">
    <source>
        <dbReference type="EMBL" id="KAA6374758.1"/>
    </source>
</evidence>
<name>A0A5J4UWE3_9EUKA</name>
<dbReference type="AlphaFoldDB" id="A0A5J4UWE3"/>
<sequence length="275" mass="31236">MRGEQLYIRIATAAGLDSGTVNTLIANMNFETWRKRRSGLTLLNDYLQTVIIPITSLIGDRPDILLLNALNWVKNQNQINKIQQLKSLRTHGSVTLSQFSKMTNVSHSPLIRDFTKGEHLSSSSNPRLKVVWNLDILLQYITNNSFISSIDVQLVAMALFVAYTATRMTELCRFKLQDITSLDSDLNLETEIFKGGKIVQETIRLRRHEGKCCPVQALNAWLNTRKNIKVELNTLWLDIVNKKEATPSFCSKQLTSFIRRAGIGNLIQAQRFAML</sequence>